<evidence type="ECO:0000256" key="1">
    <source>
        <dbReference type="ARBA" id="ARBA00007092"/>
    </source>
</evidence>
<dbReference type="InterPro" id="IPR005135">
    <property type="entry name" value="Endo/exonuclease/phosphatase"/>
</dbReference>
<dbReference type="GO" id="GO:0005634">
    <property type="term" value="C:nucleus"/>
    <property type="evidence" value="ECO:0007669"/>
    <property type="project" value="TreeGrafter"/>
</dbReference>
<feature type="site" description="Interaction with DNA substrate" evidence="7">
    <location>
        <position position="266"/>
    </location>
</feature>
<reference evidence="9 10" key="1">
    <citation type="submission" date="2015-04" db="EMBL/GenBank/DDBJ databases">
        <title>Complete genome sequence of Schizopora paradoxa KUC8140, a cosmopolitan wood degrader in East Asia.</title>
        <authorList>
            <consortium name="DOE Joint Genome Institute"/>
            <person name="Min B."/>
            <person name="Park H."/>
            <person name="Jang Y."/>
            <person name="Kim J.-J."/>
            <person name="Kim K.H."/>
            <person name="Pangilinan J."/>
            <person name="Lipzen A."/>
            <person name="Riley R."/>
            <person name="Grigoriev I.V."/>
            <person name="Spatafora J.W."/>
            <person name="Choi I.-G."/>
        </authorList>
    </citation>
    <scope>NUCLEOTIDE SEQUENCE [LARGE SCALE GENOMIC DNA]</scope>
    <source>
        <strain evidence="9 10">KUC8140</strain>
    </source>
</reference>
<evidence type="ECO:0000256" key="6">
    <source>
        <dbReference type="PIRSR" id="PIRSR604808-2"/>
    </source>
</evidence>
<dbReference type="STRING" id="27342.A0A0H2RGA4"/>
<dbReference type="SUPFAM" id="SSF56219">
    <property type="entry name" value="DNase I-like"/>
    <property type="match status" value="1"/>
</dbReference>
<evidence type="ECO:0000313" key="10">
    <source>
        <dbReference type="Proteomes" id="UP000053477"/>
    </source>
</evidence>
<feature type="non-terminal residue" evidence="9">
    <location>
        <position position="421"/>
    </location>
</feature>
<feature type="site" description="Important for catalytic activity" evidence="7">
    <location>
        <position position="238"/>
    </location>
</feature>
<dbReference type="GO" id="GO:0008311">
    <property type="term" value="F:double-stranded DNA 3'-5' DNA exonuclease activity"/>
    <property type="evidence" value="ECO:0007669"/>
    <property type="project" value="TreeGrafter"/>
</dbReference>
<accession>A0A0H2RGA4</accession>
<dbReference type="EMBL" id="KQ086086">
    <property type="protein sequence ID" value="KLO08568.1"/>
    <property type="molecule type" value="Genomic_DNA"/>
</dbReference>
<dbReference type="InterPro" id="IPR036691">
    <property type="entry name" value="Endo/exonu/phosph_ase_sf"/>
</dbReference>
<dbReference type="PANTHER" id="PTHR22748:SF6">
    <property type="entry name" value="DNA-(APURINIC OR APYRIMIDINIC SITE) ENDONUCLEASE"/>
    <property type="match status" value="1"/>
</dbReference>
<dbReference type="PANTHER" id="PTHR22748">
    <property type="entry name" value="AP ENDONUCLEASE"/>
    <property type="match status" value="1"/>
</dbReference>
<dbReference type="CDD" id="cd09076">
    <property type="entry name" value="L1-EN"/>
    <property type="match status" value="1"/>
</dbReference>
<organism evidence="9 10">
    <name type="scientific">Schizopora paradoxa</name>
    <dbReference type="NCBI Taxonomy" id="27342"/>
    <lineage>
        <taxon>Eukaryota</taxon>
        <taxon>Fungi</taxon>
        <taxon>Dikarya</taxon>
        <taxon>Basidiomycota</taxon>
        <taxon>Agaricomycotina</taxon>
        <taxon>Agaricomycetes</taxon>
        <taxon>Hymenochaetales</taxon>
        <taxon>Schizoporaceae</taxon>
        <taxon>Schizopora</taxon>
    </lineage>
</organism>
<dbReference type="Proteomes" id="UP000053477">
    <property type="component" value="Unassembled WGS sequence"/>
</dbReference>
<comment type="cofactor">
    <cofactor evidence="6">
        <name>Mg(2+)</name>
        <dbReference type="ChEBI" id="CHEBI:18420"/>
    </cofactor>
    <cofactor evidence="6">
        <name>Mn(2+)</name>
        <dbReference type="ChEBI" id="CHEBI:29035"/>
    </cofactor>
    <text evidence="6">Probably binds two magnesium or manganese ions per subunit.</text>
</comment>
<dbReference type="OrthoDB" id="416119at2759"/>
<feature type="active site" evidence="5">
    <location>
        <position position="140"/>
    </location>
</feature>
<dbReference type="GO" id="GO:0046872">
    <property type="term" value="F:metal ion binding"/>
    <property type="evidence" value="ECO:0007669"/>
    <property type="project" value="UniProtKB-KW"/>
</dbReference>
<feature type="binding site" evidence="6">
    <location>
        <position position="180"/>
    </location>
    <ligand>
        <name>Mg(2+)</name>
        <dbReference type="ChEBI" id="CHEBI:18420"/>
        <label>1</label>
    </ligand>
</feature>
<evidence type="ECO:0000256" key="3">
    <source>
        <dbReference type="ARBA" id="ARBA00022801"/>
    </source>
</evidence>
<evidence type="ECO:0000256" key="2">
    <source>
        <dbReference type="ARBA" id="ARBA00022723"/>
    </source>
</evidence>
<feature type="binding site" evidence="6">
    <location>
        <position position="266"/>
    </location>
    <ligand>
        <name>Mg(2+)</name>
        <dbReference type="ChEBI" id="CHEBI:18420"/>
        <label>1</label>
    </ligand>
</feature>
<feature type="binding site" evidence="6">
    <location>
        <position position="24"/>
    </location>
    <ligand>
        <name>Mg(2+)</name>
        <dbReference type="ChEBI" id="CHEBI:18420"/>
        <label>1</label>
    </ligand>
</feature>
<comment type="similarity">
    <text evidence="1">Belongs to the DNA repair enzymes AP/ExoA family.</text>
</comment>
<feature type="domain" description="Endonuclease/exonuclease/phosphatase" evidence="8">
    <location>
        <begin position="21"/>
        <end position="251"/>
    </location>
</feature>
<dbReference type="InterPro" id="IPR004808">
    <property type="entry name" value="AP_endonuc_1"/>
</dbReference>
<evidence type="ECO:0000313" key="9">
    <source>
        <dbReference type="EMBL" id="KLO08568.1"/>
    </source>
</evidence>
<dbReference type="AlphaFoldDB" id="A0A0H2RGA4"/>
<keyword evidence="3" id="KW-0378">Hydrolase</keyword>
<sequence>RRREKRLRYKNKNKTASFKLASLNIRGQGSQNISDPANKWNHVNQLLRTKEIAILCIQETHLTEERAAEIESSFSRRFVRIISSADPVNPTAKGGVAIVLNRQFVKEDDDIHIEEIVPGRALLIRTKWNSNRSITILNIYAPNVTPSNGEESKVFWETLLTHFQDHPNAPKPDFVLGDFNMVEDVIDRLPSRSDPEDSVNALDDLKLHLGIQDGWRAINPGANAYTYSSAWDSHSRIDRIYATRRMLKTARDWEIQPADGIPSADHRMVSVHAVHEDDPLIGKGRWSLPHHLIKDKVFAKTLNELGRKALEKIKSIPTRTNEENAQTIFAAFKTDLRAQGRKRAKFLKPLTELKLRKTTAALQDIQSNLALDESERRKEISRLKREESDLEALLQKKIRTTTATRHWLEGETVSKYWTQVN</sequence>
<dbReference type="GO" id="GO:0003906">
    <property type="term" value="F:DNA-(apurinic or apyrimidinic site) endonuclease activity"/>
    <property type="evidence" value="ECO:0007669"/>
    <property type="project" value="TreeGrafter"/>
</dbReference>
<feature type="binding site" evidence="6">
    <location>
        <position position="178"/>
    </location>
    <ligand>
        <name>Mg(2+)</name>
        <dbReference type="ChEBI" id="CHEBI:18420"/>
        <label>1</label>
    </ligand>
</feature>
<protein>
    <submittedName>
        <fullName evidence="9">DNase I-like protein</fullName>
    </submittedName>
</protein>
<evidence type="ECO:0000259" key="8">
    <source>
        <dbReference type="Pfam" id="PF03372"/>
    </source>
</evidence>
<keyword evidence="4 6" id="KW-0460">Magnesium</keyword>
<name>A0A0H2RGA4_9AGAM</name>
<feature type="binding site" evidence="6">
    <location>
        <position position="265"/>
    </location>
    <ligand>
        <name>Mg(2+)</name>
        <dbReference type="ChEBI" id="CHEBI:18420"/>
        <label>1</label>
    </ligand>
</feature>
<evidence type="ECO:0000256" key="4">
    <source>
        <dbReference type="ARBA" id="ARBA00022842"/>
    </source>
</evidence>
<dbReference type="InParanoid" id="A0A0H2RGA4"/>
<keyword evidence="6" id="KW-0464">Manganese</keyword>
<dbReference type="GO" id="GO:0008081">
    <property type="term" value="F:phosphoric diester hydrolase activity"/>
    <property type="evidence" value="ECO:0007669"/>
    <property type="project" value="TreeGrafter"/>
</dbReference>
<dbReference type="Pfam" id="PF03372">
    <property type="entry name" value="Exo_endo_phos"/>
    <property type="match status" value="1"/>
</dbReference>
<feature type="active site" description="Proton acceptor" evidence="5">
    <location>
        <position position="266"/>
    </location>
</feature>
<feature type="non-terminal residue" evidence="9">
    <location>
        <position position="1"/>
    </location>
</feature>
<feature type="site" description="Transition state stabilizer" evidence="7">
    <location>
        <position position="180"/>
    </location>
</feature>
<evidence type="ECO:0000256" key="5">
    <source>
        <dbReference type="PIRSR" id="PIRSR604808-1"/>
    </source>
</evidence>
<feature type="binding site" evidence="6">
    <location>
        <position position="59"/>
    </location>
    <ligand>
        <name>Mg(2+)</name>
        <dbReference type="ChEBI" id="CHEBI:18420"/>
        <label>1</label>
    </ligand>
</feature>
<feature type="active site" description="Proton donor/acceptor" evidence="5">
    <location>
        <position position="178"/>
    </location>
</feature>
<gene>
    <name evidence="9" type="ORF">SCHPADRAFT_792678</name>
</gene>
<proteinExistence type="inferred from homology"/>
<evidence type="ECO:0000256" key="7">
    <source>
        <dbReference type="PIRSR" id="PIRSR604808-3"/>
    </source>
</evidence>
<dbReference type="GO" id="GO:0006284">
    <property type="term" value="P:base-excision repair"/>
    <property type="evidence" value="ECO:0007669"/>
    <property type="project" value="TreeGrafter"/>
</dbReference>
<keyword evidence="2 6" id="KW-0479">Metal-binding</keyword>
<keyword evidence="10" id="KW-1185">Reference proteome</keyword>
<dbReference type="Gene3D" id="3.60.10.10">
    <property type="entry name" value="Endonuclease/exonuclease/phosphatase"/>
    <property type="match status" value="1"/>
</dbReference>